<name>A0AAU7YUF6_9BACT</name>
<sequence>MLFILIFFAMPVLALSYTVYVISREGKAKLPLYVTPLPPGTFYSTANFAPYSQRRREIKWISTKEFEALLRSSDEVIFIDLRPQAKKEPLPFTLTHVIQVDSSEVLEILKWLPAASSAVLYGTSDLCASVLWTARNISGFAPFYILTEVPMHSEVT</sequence>
<dbReference type="RefSeq" id="WP_353070793.1">
    <property type="nucleotide sequence ID" value="NZ_CP132937.1"/>
</dbReference>
<gene>
    <name evidence="1" type="ORF">RBB81_00515</name>
</gene>
<reference evidence="1" key="1">
    <citation type="submission" date="2023-08" db="EMBL/GenBank/DDBJ databases">
        <authorList>
            <person name="Messyasz A."/>
            <person name="Mannisto M.K."/>
            <person name="Kerkhof L.J."/>
            <person name="Haggblom M."/>
        </authorList>
    </citation>
    <scope>NUCLEOTIDE SEQUENCE</scope>
    <source>
        <strain evidence="1">M8UP39</strain>
        <plasmid evidence="1">unnamed</plasmid>
    </source>
</reference>
<evidence type="ECO:0000313" key="1">
    <source>
        <dbReference type="EMBL" id="XCB20339.1"/>
    </source>
</evidence>
<evidence type="ECO:0008006" key="2">
    <source>
        <dbReference type="Google" id="ProtNLM"/>
    </source>
</evidence>
<dbReference type="AlphaFoldDB" id="A0AAU7YUF6"/>
<accession>A0AAU7YUF6</accession>
<keyword evidence="1" id="KW-0614">Plasmid</keyword>
<dbReference type="KEGG" id="tgi:RBB81_00515"/>
<dbReference type="SUPFAM" id="SSF52821">
    <property type="entry name" value="Rhodanese/Cell cycle control phosphatase"/>
    <property type="match status" value="1"/>
</dbReference>
<geneLocation type="plasmid" evidence="1">
    <name>unnamed</name>
</geneLocation>
<reference evidence="1" key="2">
    <citation type="journal article" date="2024" name="Environ. Microbiol.">
        <title>Genome analysis and description of Tunturibacter gen. nov. expands the diversity of Terriglobia in tundra soils.</title>
        <authorList>
            <person name="Messyasz A."/>
            <person name="Mannisto M.K."/>
            <person name="Kerkhof L.J."/>
            <person name="Haggblom M.M."/>
        </authorList>
    </citation>
    <scope>NUCLEOTIDE SEQUENCE</scope>
    <source>
        <strain evidence="1">M8UP39</strain>
    </source>
</reference>
<protein>
    <recommendedName>
        <fullName evidence="2">Rhodanese domain-containing protein</fullName>
    </recommendedName>
</protein>
<organism evidence="1">
    <name type="scientific">Tunturiibacter gelidiferens</name>
    <dbReference type="NCBI Taxonomy" id="3069689"/>
    <lineage>
        <taxon>Bacteria</taxon>
        <taxon>Pseudomonadati</taxon>
        <taxon>Acidobacteriota</taxon>
        <taxon>Terriglobia</taxon>
        <taxon>Terriglobales</taxon>
        <taxon>Acidobacteriaceae</taxon>
        <taxon>Tunturiibacter</taxon>
    </lineage>
</organism>
<dbReference type="InterPro" id="IPR036873">
    <property type="entry name" value="Rhodanese-like_dom_sf"/>
</dbReference>
<proteinExistence type="predicted"/>
<dbReference type="EMBL" id="CP132937">
    <property type="protein sequence ID" value="XCB20339.1"/>
    <property type="molecule type" value="Genomic_DNA"/>
</dbReference>